<dbReference type="InterPro" id="IPR013078">
    <property type="entry name" value="His_Pase_superF_clade-1"/>
</dbReference>
<dbReference type="SUPFAM" id="SSF53254">
    <property type="entry name" value="Phosphoglycerate mutase-like"/>
    <property type="match status" value="1"/>
</dbReference>
<dbReference type="OrthoDB" id="9810154at2"/>
<dbReference type="Proteomes" id="UP000234328">
    <property type="component" value="Unassembled WGS sequence"/>
</dbReference>
<organism evidence="2 3">
    <name type="scientific">Pollutimonas nitritireducens</name>
    <dbReference type="NCBI Taxonomy" id="2045209"/>
    <lineage>
        <taxon>Bacteria</taxon>
        <taxon>Pseudomonadati</taxon>
        <taxon>Pseudomonadota</taxon>
        <taxon>Betaproteobacteria</taxon>
        <taxon>Burkholderiales</taxon>
        <taxon>Alcaligenaceae</taxon>
        <taxon>Pollutimonas</taxon>
    </lineage>
</organism>
<dbReference type="PANTHER" id="PTHR20935">
    <property type="entry name" value="PHOSPHOGLYCERATE MUTASE-RELATED"/>
    <property type="match status" value="1"/>
</dbReference>
<sequence length="171" mass="18809">MRRLMLLRHAKADRPLGVNDHERPLAARGLRQSQEMGMYMAKQGLVPDLAIVSTSKRTQDTWRLVSTAIGLEITRQDEPRIYEGAPDEILHVIRTTDPSIQTLLLVGHNPGFEHVATSLVGAGRAVALSRLQHEFPTGALAVIDFTADNWAKVAAGEGYLDRFETLASISS</sequence>
<gene>
    <name evidence="2" type="ORF">CR155_03565</name>
</gene>
<dbReference type="Gene3D" id="3.40.50.1240">
    <property type="entry name" value="Phosphoglycerate mutase-like"/>
    <property type="match status" value="1"/>
</dbReference>
<proteinExistence type="predicted"/>
<dbReference type="InterPro" id="IPR051021">
    <property type="entry name" value="Mito_Ser/Thr_phosphatase"/>
</dbReference>
<evidence type="ECO:0000313" key="2">
    <source>
        <dbReference type="EMBL" id="PLC55469.1"/>
    </source>
</evidence>
<dbReference type="GO" id="GO:0016787">
    <property type="term" value="F:hydrolase activity"/>
    <property type="evidence" value="ECO:0007669"/>
    <property type="project" value="UniProtKB-KW"/>
</dbReference>
<keyword evidence="3" id="KW-1185">Reference proteome</keyword>
<dbReference type="InterPro" id="IPR029033">
    <property type="entry name" value="His_PPase_superfam"/>
</dbReference>
<dbReference type="EMBL" id="PDNV01000002">
    <property type="protein sequence ID" value="PLC55469.1"/>
    <property type="molecule type" value="Genomic_DNA"/>
</dbReference>
<keyword evidence="1" id="KW-0378">Hydrolase</keyword>
<accession>A0A2N4UKD0</accession>
<dbReference type="PANTHER" id="PTHR20935:SF1">
    <property type="entry name" value="SLL1549 PROTEIN"/>
    <property type="match status" value="1"/>
</dbReference>
<dbReference type="Pfam" id="PF00300">
    <property type="entry name" value="His_Phos_1"/>
    <property type="match status" value="1"/>
</dbReference>
<evidence type="ECO:0000313" key="3">
    <source>
        <dbReference type="Proteomes" id="UP000234328"/>
    </source>
</evidence>
<dbReference type="RefSeq" id="WP_102068796.1">
    <property type="nucleotide sequence ID" value="NZ_PDNV01000002.1"/>
</dbReference>
<protein>
    <submittedName>
        <fullName evidence="2">Phosphoglycerate mutase</fullName>
    </submittedName>
</protein>
<reference evidence="2 3" key="1">
    <citation type="submission" date="2017-10" db="EMBL/GenBank/DDBJ databases">
        <title>Two draft genome sequences of Pusillimonas sp. strains isolated from a nitrate- and radionuclide-contaminated groundwater in Russia.</title>
        <authorList>
            <person name="Grouzdev D.S."/>
            <person name="Tourova T.P."/>
            <person name="Goeva M.A."/>
            <person name="Babich T.L."/>
            <person name="Sokolova D.S."/>
            <person name="Abdullin R."/>
            <person name="Poltaraus A.B."/>
            <person name="Toshchakov S.V."/>
            <person name="Nazina T.N."/>
        </authorList>
    </citation>
    <scope>NUCLEOTIDE SEQUENCE [LARGE SCALE GENOMIC DNA]</scope>
    <source>
        <strain evidence="2 3">JR1/69-2-13</strain>
    </source>
</reference>
<evidence type="ECO:0000256" key="1">
    <source>
        <dbReference type="ARBA" id="ARBA00022801"/>
    </source>
</evidence>
<name>A0A2N4UKD0_9BURK</name>
<dbReference type="CDD" id="cd07067">
    <property type="entry name" value="HP_PGM_like"/>
    <property type="match status" value="1"/>
</dbReference>
<dbReference type="AlphaFoldDB" id="A0A2N4UKD0"/>
<comment type="caution">
    <text evidence="2">The sequence shown here is derived from an EMBL/GenBank/DDBJ whole genome shotgun (WGS) entry which is preliminary data.</text>
</comment>